<gene>
    <name evidence="2" type="ORF">DEBURN_LOCUS3093</name>
</gene>
<evidence type="ECO:0000256" key="1">
    <source>
        <dbReference type="SAM" id="MobiDB-lite"/>
    </source>
</evidence>
<feature type="compositionally biased region" description="Polar residues" evidence="1">
    <location>
        <begin position="1"/>
        <end position="20"/>
    </location>
</feature>
<comment type="caution">
    <text evidence="2">The sequence shown here is derived from an EMBL/GenBank/DDBJ whole genome shotgun (WGS) entry which is preliminary data.</text>
</comment>
<organism evidence="2 3">
    <name type="scientific">Diversispora eburnea</name>
    <dbReference type="NCBI Taxonomy" id="1213867"/>
    <lineage>
        <taxon>Eukaryota</taxon>
        <taxon>Fungi</taxon>
        <taxon>Fungi incertae sedis</taxon>
        <taxon>Mucoromycota</taxon>
        <taxon>Glomeromycotina</taxon>
        <taxon>Glomeromycetes</taxon>
        <taxon>Diversisporales</taxon>
        <taxon>Diversisporaceae</taxon>
        <taxon>Diversispora</taxon>
    </lineage>
</organism>
<name>A0A9N8W3D2_9GLOM</name>
<feature type="region of interest" description="Disordered" evidence="1">
    <location>
        <begin position="1"/>
        <end position="34"/>
    </location>
</feature>
<feature type="non-terminal residue" evidence="2">
    <location>
        <position position="1"/>
    </location>
</feature>
<protein>
    <submittedName>
        <fullName evidence="2">8354_t:CDS:1</fullName>
    </submittedName>
</protein>
<dbReference type="AlphaFoldDB" id="A0A9N8W3D2"/>
<evidence type="ECO:0000313" key="3">
    <source>
        <dbReference type="Proteomes" id="UP000789706"/>
    </source>
</evidence>
<dbReference type="Proteomes" id="UP000789706">
    <property type="component" value="Unassembled WGS sequence"/>
</dbReference>
<sequence>ITTDDLNTSSGTRLSTNAKQMSGGKYNEEETDDFDSINVIPLQEYSTASSSINKFNNSK</sequence>
<proteinExistence type="predicted"/>
<accession>A0A9N8W3D2</accession>
<dbReference type="EMBL" id="CAJVPK010000186">
    <property type="protein sequence ID" value="CAG8469583.1"/>
    <property type="molecule type" value="Genomic_DNA"/>
</dbReference>
<keyword evidence="3" id="KW-1185">Reference proteome</keyword>
<reference evidence="2" key="1">
    <citation type="submission" date="2021-06" db="EMBL/GenBank/DDBJ databases">
        <authorList>
            <person name="Kallberg Y."/>
            <person name="Tangrot J."/>
            <person name="Rosling A."/>
        </authorList>
    </citation>
    <scope>NUCLEOTIDE SEQUENCE</scope>
    <source>
        <strain evidence="2">AZ414A</strain>
    </source>
</reference>
<evidence type="ECO:0000313" key="2">
    <source>
        <dbReference type="EMBL" id="CAG8469583.1"/>
    </source>
</evidence>